<comment type="caution">
    <text evidence="1">The sequence shown here is derived from an EMBL/GenBank/DDBJ whole genome shotgun (WGS) entry which is preliminary data.</text>
</comment>
<accession>A0AAW6U6F6</accession>
<dbReference type="EMBL" id="JASCXW010000004">
    <property type="protein sequence ID" value="MDI6452360.1"/>
    <property type="molecule type" value="Genomic_DNA"/>
</dbReference>
<sequence>MIRIGNMNINISDFRIAILFFLKKKSHITYSSDIEIENLTWSVKTFKDNYAICATTNGSKKSKKAYYESGYKAIQRFLDVVCLIKKPAMSIDYDTKEQVSFYMINTPEHRSLEIYSRDYLKFDANIEFEIRDLDGNLIESKIEATYYPAVRYLRMSQLSDSLLDAYRYLFLSVESAINVYSPHTKNKENEWFGDVLEHANIKSKNPLVYSEGIKKHFIKNHYTKIRNKLFHSKGKMILPFDNYDMSMLYDAYIDLFDICAMIFEVHFNQNIRGGFSISESVIKSSIEGIKLDEINFSEKNVKSNMEVLKLKNIEQPLAEGYSGKLKIKLKVIDQDKNLAFDKYELNYKGNPQIYYEFKELVVINGLNSILINHSVFFTNRNIIDRPFLW</sequence>
<dbReference type="AlphaFoldDB" id="A0AAW6U6F6"/>
<protein>
    <recommendedName>
        <fullName evidence="3">Apea-like HEPN domain-containing protein</fullName>
    </recommendedName>
</protein>
<name>A0AAW6U6F6_9MOLU</name>
<reference evidence="1" key="1">
    <citation type="submission" date="2023-05" db="EMBL/GenBank/DDBJ databases">
        <title>Mariniplasma microaerophilum sp. nov., a novel anaerobic mollicute isolated from terrestrial mud volcano, Taman Peninsula, Russia.</title>
        <authorList>
            <person name="Khomyakova M.A."/>
            <person name="Merkel A.Y."/>
            <person name="Slobodkin A.I."/>
        </authorList>
    </citation>
    <scope>NUCLEOTIDE SEQUENCE</scope>
    <source>
        <strain evidence="1">M4Ah</strain>
    </source>
</reference>
<dbReference type="Proteomes" id="UP001431532">
    <property type="component" value="Unassembled WGS sequence"/>
</dbReference>
<evidence type="ECO:0000313" key="2">
    <source>
        <dbReference type="Proteomes" id="UP001431532"/>
    </source>
</evidence>
<organism evidence="1 2">
    <name type="scientific">Peloplasma aerotolerans</name>
    <dbReference type="NCBI Taxonomy" id="3044389"/>
    <lineage>
        <taxon>Bacteria</taxon>
        <taxon>Bacillati</taxon>
        <taxon>Mycoplasmatota</taxon>
        <taxon>Mollicutes</taxon>
        <taxon>Acholeplasmatales</taxon>
        <taxon>Acholeplasmataceae</taxon>
        <taxon>Peloplasma</taxon>
    </lineage>
</organism>
<keyword evidence="2" id="KW-1185">Reference proteome</keyword>
<evidence type="ECO:0000313" key="1">
    <source>
        <dbReference type="EMBL" id="MDI6452360.1"/>
    </source>
</evidence>
<gene>
    <name evidence="1" type="ORF">QJ521_02180</name>
</gene>
<evidence type="ECO:0008006" key="3">
    <source>
        <dbReference type="Google" id="ProtNLM"/>
    </source>
</evidence>
<proteinExistence type="predicted"/>
<dbReference type="RefSeq" id="WP_282838775.1">
    <property type="nucleotide sequence ID" value="NZ_JASCXW010000004.1"/>
</dbReference>